<evidence type="ECO:0000313" key="2">
    <source>
        <dbReference type="Proteomes" id="UP001331761"/>
    </source>
</evidence>
<reference evidence="1 2" key="1">
    <citation type="submission" date="2019-10" db="EMBL/GenBank/DDBJ databases">
        <title>Assembly and Annotation for the nematode Trichostrongylus colubriformis.</title>
        <authorList>
            <person name="Martin J."/>
        </authorList>
    </citation>
    <scope>NUCLEOTIDE SEQUENCE [LARGE SCALE GENOMIC DNA]</scope>
    <source>
        <strain evidence="1">G859</strain>
        <tissue evidence="1">Whole worm</tissue>
    </source>
</reference>
<dbReference type="AlphaFoldDB" id="A0AAN8EZ86"/>
<name>A0AAN8EZ86_TRICO</name>
<evidence type="ECO:0000313" key="1">
    <source>
        <dbReference type="EMBL" id="KAK5969971.1"/>
    </source>
</evidence>
<comment type="caution">
    <text evidence="1">The sequence shown here is derived from an EMBL/GenBank/DDBJ whole genome shotgun (WGS) entry which is preliminary data.</text>
</comment>
<accession>A0AAN8EZ86</accession>
<gene>
    <name evidence="1" type="ORF">GCK32_011333</name>
</gene>
<dbReference type="Proteomes" id="UP001331761">
    <property type="component" value="Unassembled WGS sequence"/>
</dbReference>
<proteinExistence type="predicted"/>
<dbReference type="PANTHER" id="PTHR31751">
    <property type="entry name" value="SI:CH211-108C17.2-RELATED-RELATED"/>
    <property type="match status" value="1"/>
</dbReference>
<dbReference type="PANTHER" id="PTHR31751:SF42">
    <property type="entry name" value="PROTEIN CBG10204"/>
    <property type="match status" value="1"/>
</dbReference>
<keyword evidence="2" id="KW-1185">Reference proteome</keyword>
<organism evidence="1 2">
    <name type="scientific">Trichostrongylus colubriformis</name>
    <name type="common">Black scour worm</name>
    <dbReference type="NCBI Taxonomy" id="6319"/>
    <lineage>
        <taxon>Eukaryota</taxon>
        <taxon>Metazoa</taxon>
        <taxon>Ecdysozoa</taxon>
        <taxon>Nematoda</taxon>
        <taxon>Chromadorea</taxon>
        <taxon>Rhabditida</taxon>
        <taxon>Rhabditina</taxon>
        <taxon>Rhabditomorpha</taxon>
        <taxon>Strongyloidea</taxon>
        <taxon>Trichostrongylidae</taxon>
        <taxon>Trichostrongylus</taxon>
    </lineage>
</organism>
<dbReference type="EMBL" id="WIXE01019503">
    <property type="protein sequence ID" value="KAK5969971.1"/>
    <property type="molecule type" value="Genomic_DNA"/>
</dbReference>
<protein>
    <submittedName>
        <fullName evidence="1">Uncharacterized protein</fullName>
    </submittedName>
</protein>
<sequence length="336" mass="37405">ELLQWVQQANLSMFGESFFLKVFQWTKSAIERVYLSHQRLVLETIRRHYKEGGGVHFAADGSYDSRGRSALIGKVLVSEARTKLVLHGVVLHRSETENISTRMEVVGLERLMRWLGGQGLKVSSVTTDCSRALGAALRDHHVFANKFFEGRVVNDVGLGEANASSTVLGRMFDRSSDSFVKSEAKVLTATEIKYKSTNGALQWRTNPSILLYQPAAVKNVSSVVFDRAVSDREANSRSSLAADLHPMHSRLRLEVVLQEDMRACPLQFRSFQNGRLLNGKMFVGFKLHTAAQSFYDRQVVEKVKEPTVVGFSYSVGQPTAIAGSEGSKNRGFILFA</sequence>
<feature type="non-terminal residue" evidence="1">
    <location>
        <position position="1"/>
    </location>
</feature>